<reference evidence="1 2" key="1">
    <citation type="submission" date="2024-02" db="EMBL/GenBank/DDBJ databases">
        <authorList>
            <person name="Nijsse B."/>
            <person name="Sprong H."/>
        </authorList>
    </citation>
    <scope>NUCLEOTIDE SEQUENCE [LARGE SCALE GENOMIC DNA]</scope>
    <source>
        <strain evidence="1">OB144</strain>
    </source>
</reference>
<name>A0ABM9NCE3_RICHE</name>
<accession>A0ABM9NCE3</accession>
<evidence type="ECO:0000313" key="1">
    <source>
        <dbReference type="EMBL" id="CAK9121216.1"/>
    </source>
</evidence>
<protein>
    <submittedName>
        <fullName evidence="1">Transposase</fullName>
    </submittedName>
</protein>
<dbReference type="Proteomes" id="UP001642485">
    <property type="component" value="Chromosome"/>
</dbReference>
<organism evidence="1 2">
    <name type="scientific">Rickettsia helvetica</name>
    <dbReference type="NCBI Taxonomy" id="35789"/>
    <lineage>
        <taxon>Bacteria</taxon>
        <taxon>Pseudomonadati</taxon>
        <taxon>Pseudomonadota</taxon>
        <taxon>Alphaproteobacteria</taxon>
        <taxon>Rickettsiales</taxon>
        <taxon>Rickettsiaceae</taxon>
        <taxon>Rickettsieae</taxon>
        <taxon>Rickettsia</taxon>
        <taxon>spotted fever group</taxon>
    </lineage>
</organism>
<keyword evidence="2" id="KW-1185">Reference proteome</keyword>
<dbReference type="EMBL" id="OZ018776">
    <property type="protein sequence ID" value="CAK9121216.1"/>
    <property type="molecule type" value="Genomic_DNA"/>
</dbReference>
<gene>
    <name evidence="1" type="ORF">OB144RH_05450</name>
</gene>
<sequence>MHDISDQKLKETAWSGILQFFMKHIHERDLLKRWQEIADLLPQFADINLGIDYIELILYYTLTRIEENDKIEIAKILKSHLNPKVEEEIMVSLAHHWMQEGIEKGRQEGRKEAI</sequence>
<proteinExistence type="predicted"/>
<evidence type="ECO:0000313" key="2">
    <source>
        <dbReference type="Proteomes" id="UP001642485"/>
    </source>
</evidence>